<name>A0ABS9Y4H0_9ACTN</name>
<evidence type="ECO:0000313" key="2">
    <source>
        <dbReference type="EMBL" id="MCI3272119.1"/>
    </source>
</evidence>
<feature type="compositionally biased region" description="Polar residues" evidence="1">
    <location>
        <begin position="98"/>
        <end position="108"/>
    </location>
</feature>
<gene>
    <name evidence="2" type="ORF">MQP27_13455</name>
</gene>
<organism evidence="2 3">
    <name type="scientific">Streptomyces cylindrosporus</name>
    <dbReference type="NCBI Taxonomy" id="2927583"/>
    <lineage>
        <taxon>Bacteria</taxon>
        <taxon>Bacillati</taxon>
        <taxon>Actinomycetota</taxon>
        <taxon>Actinomycetes</taxon>
        <taxon>Kitasatosporales</taxon>
        <taxon>Streptomycetaceae</taxon>
        <taxon>Streptomyces</taxon>
    </lineage>
</organism>
<keyword evidence="3" id="KW-1185">Reference proteome</keyword>
<dbReference type="EMBL" id="JALDAY010000004">
    <property type="protein sequence ID" value="MCI3272119.1"/>
    <property type="molecule type" value="Genomic_DNA"/>
</dbReference>
<evidence type="ECO:0000313" key="3">
    <source>
        <dbReference type="Proteomes" id="UP001165269"/>
    </source>
</evidence>
<sequence length="108" mass="11429">MTAPALTIAEILGHESALTDLPTFGRMTGQAESTIYQLAAQGRLPMEVIRLGRKRYVRTVDVWNFLGLVPQETGTAFGVQPEAPAGNDEATRGPAGSPLSSKSATTSK</sequence>
<dbReference type="RefSeq" id="WP_242765288.1">
    <property type="nucleotide sequence ID" value="NZ_JALDAY010000004.1"/>
</dbReference>
<accession>A0ABS9Y4H0</accession>
<comment type="caution">
    <text evidence="2">The sequence shown here is derived from an EMBL/GenBank/DDBJ whole genome shotgun (WGS) entry which is preliminary data.</text>
</comment>
<feature type="region of interest" description="Disordered" evidence="1">
    <location>
        <begin position="76"/>
        <end position="108"/>
    </location>
</feature>
<reference evidence="2" key="1">
    <citation type="submission" date="2022-03" db="EMBL/GenBank/DDBJ databases">
        <title>Streptomyces 7R015 and 7R016 isolated from Barleria lupulina in Thailand.</title>
        <authorList>
            <person name="Kanchanasin P."/>
            <person name="Phongsopitanun W."/>
            <person name="Tanasupawat S."/>
        </authorList>
    </citation>
    <scope>NUCLEOTIDE SEQUENCE</scope>
    <source>
        <strain evidence="2">7R015</strain>
    </source>
</reference>
<proteinExistence type="predicted"/>
<evidence type="ECO:0000256" key="1">
    <source>
        <dbReference type="SAM" id="MobiDB-lite"/>
    </source>
</evidence>
<dbReference type="Proteomes" id="UP001165269">
    <property type="component" value="Unassembled WGS sequence"/>
</dbReference>
<protein>
    <submittedName>
        <fullName evidence="2">Helix-turn-helix domain-containing protein</fullName>
    </submittedName>
</protein>